<dbReference type="PRINTS" id="PR00038">
    <property type="entry name" value="HTHLUXR"/>
</dbReference>
<dbReference type="InterPro" id="IPR011990">
    <property type="entry name" value="TPR-like_helical_dom_sf"/>
</dbReference>
<organism evidence="4 5">
    <name type="scientific">Asanoa hainanensis</name>
    <dbReference type="NCBI Taxonomy" id="560556"/>
    <lineage>
        <taxon>Bacteria</taxon>
        <taxon>Bacillati</taxon>
        <taxon>Actinomycetota</taxon>
        <taxon>Actinomycetes</taxon>
        <taxon>Micromonosporales</taxon>
        <taxon>Micromonosporaceae</taxon>
        <taxon>Asanoa</taxon>
    </lineage>
</organism>
<dbReference type="GO" id="GO:0005737">
    <property type="term" value="C:cytoplasm"/>
    <property type="evidence" value="ECO:0007669"/>
    <property type="project" value="TreeGrafter"/>
</dbReference>
<dbReference type="SUPFAM" id="SSF46894">
    <property type="entry name" value="C-terminal effector domain of the bipartite response regulators"/>
    <property type="match status" value="1"/>
</dbReference>
<evidence type="ECO:0000313" key="4">
    <source>
        <dbReference type="EMBL" id="SNT63283.1"/>
    </source>
</evidence>
<dbReference type="Gene3D" id="1.25.40.10">
    <property type="entry name" value="Tetratricopeptide repeat domain"/>
    <property type="match status" value="1"/>
</dbReference>
<dbReference type="AlphaFoldDB" id="A0A239P8T0"/>
<dbReference type="RefSeq" id="WP_089254015.1">
    <property type="nucleotide sequence ID" value="NZ_FZPH01000015.1"/>
</dbReference>
<evidence type="ECO:0000256" key="2">
    <source>
        <dbReference type="ARBA" id="ARBA00022840"/>
    </source>
</evidence>
<keyword evidence="1" id="KW-0547">Nucleotide-binding</keyword>
<feature type="domain" description="HTH luxR-type" evidence="3">
    <location>
        <begin position="840"/>
        <end position="903"/>
    </location>
</feature>
<name>A0A239P8T0_9ACTN</name>
<evidence type="ECO:0000313" key="5">
    <source>
        <dbReference type="Proteomes" id="UP000198362"/>
    </source>
</evidence>
<dbReference type="PROSITE" id="PS00622">
    <property type="entry name" value="HTH_LUXR_1"/>
    <property type="match status" value="1"/>
</dbReference>
<dbReference type="Proteomes" id="UP000198362">
    <property type="component" value="Unassembled WGS sequence"/>
</dbReference>
<dbReference type="PANTHER" id="PTHR16305">
    <property type="entry name" value="TESTICULAR SOLUBLE ADENYLYL CYCLASE"/>
    <property type="match status" value="1"/>
</dbReference>
<evidence type="ECO:0000259" key="3">
    <source>
        <dbReference type="PROSITE" id="PS50043"/>
    </source>
</evidence>
<dbReference type="InterPro" id="IPR000792">
    <property type="entry name" value="Tscrpt_reg_LuxR_C"/>
</dbReference>
<dbReference type="InterPro" id="IPR016032">
    <property type="entry name" value="Sig_transdc_resp-reg_C-effctor"/>
</dbReference>
<dbReference type="PROSITE" id="PS50043">
    <property type="entry name" value="HTH_LUXR_2"/>
    <property type="match status" value="1"/>
</dbReference>
<dbReference type="InterPro" id="IPR041664">
    <property type="entry name" value="AAA_16"/>
</dbReference>
<dbReference type="GO" id="GO:0005524">
    <property type="term" value="F:ATP binding"/>
    <property type="evidence" value="ECO:0007669"/>
    <property type="project" value="UniProtKB-KW"/>
</dbReference>
<keyword evidence="5" id="KW-1185">Reference proteome</keyword>
<accession>A0A239P8T0</accession>
<keyword evidence="2" id="KW-0067">ATP-binding</keyword>
<dbReference type="GO" id="GO:0006355">
    <property type="term" value="P:regulation of DNA-templated transcription"/>
    <property type="evidence" value="ECO:0007669"/>
    <property type="project" value="InterPro"/>
</dbReference>
<proteinExistence type="predicted"/>
<dbReference type="CDD" id="cd06170">
    <property type="entry name" value="LuxR_C_like"/>
    <property type="match status" value="1"/>
</dbReference>
<dbReference type="InterPro" id="IPR027417">
    <property type="entry name" value="P-loop_NTPase"/>
</dbReference>
<dbReference type="SMART" id="SM00421">
    <property type="entry name" value="HTH_LUXR"/>
    <property type="match status" value="1"/>
</dbReference>
<dbReference type="OrthoDB" id="3514764at2"/>
<dbReference type="Gene3D" id="1.10.10.10">
    <property type="entry name" value="Winged helix-like DNA-binding domain superfamily/Winged helix DNA-binding domain"/>
    <property type="match status" value="1"/>
</dbReference>
<dbReference type="GO" id="GO:0003677">
    <property type="term" value="F:DNA binding"/>
    <property type="evidence" value="ECO:0007669"/>
    <property type="project" value="InterPro"/>
</dbReference>
<evidence type="ECO:0000256" key="1">
    <source>
        <dbReference type="ARBA" id="ARBA00022741"/>
    </source>
</evidence>
<dbReference type="Pfam" id="PF13191">
    <property type="entry name" value="AAA_16"/>
    <property type="match status" value="1"/>
</dbReference>
<dbReference type="InterPro" id="IPR036388">
    <property type="entry name" value="WH-like_DNA-bd_sf"/>
</dbReference>
<reference evidence="4 5" key="1">
    <citation type="submission" date="2017-06" db="EMBL/GenBank/DDBJ databases">
        <authorList>
            <person name="Kim H.J."/>
            <person name="Triplett B.A."/>
        </authorList>
    </citation>
    <scope>NUCLEOTIDE SEQUENCE [LARGE SCALE GENOMIC DNA]</scope>
    <source>
        <strain evidence="4 5">CGMCC 4.5593</strain>
    </source>
</reference>
<dbReference type="PANTHER" id="PTHR16305:SF35">
    <property type="entry name" value="TRANSCRIPTIONAL ACTIVATOR DOMAIN"/>
    <property type="match status" value="1"/>
</dbReference>
<dbReference type="SUPFAM" id="SSF48452">
    <property type="entry name" value="TPR-like"/>
    <property type="match status" value="1"/>
</dbReference>
<dbReference type="SUPFAM" id="SSF52540">
    <property type="entry name" value="P-loop containing nucleoside triphosphate hydrolases"/>
    <property type="match status" value="1"/>
</dbReference>
<dbReference type="EMBL" id="FZPH01000015">
    <property type="protein sequence ID" value="SNT63283.1"/>
    <property type="molecule type" value="Genomic_DNA"/>
</dbReference>
<gene>
    <name evidence="4" type="ORF">SAMN05421812_11544</name>
</gene>
<dbReference type="GO" id="GO:0004016">
    <property type="term" value="F:adenylate cyclase activity"/>
    <property type="evidence" value="ECO:0007669"/>
    <property type="project" value="TreeGrafter"/>
</dbReference>
<dbReference type="Pfam" id="PF00196">
    <property type="entry name" value="GerE"/>
    <property type="match status" value="1"/>
</dbReference>
<sequence>MVAAQAGVGLVGREAERRVLAALADDARAGSSRALVLRGSAGIGKTALLDDLAANATGFQVVRTTGVEFESDLPFAALTALTRPLSGHLDELPGSQRTAFLAATAQADAVGPVDRFAVYAATLSLLAAAAEAGPLLCVVDDAHWLDRASAEAMLFAARRLLAEAVLLVFATRDIPAFAAPGLPELHLDGLDAASAAVLLRRGGVESPLVTQQLTALAGGNPLALGEIPLAMTDDQRSGRAPVGDTMPTTERLERAYAAQLSALTPQERLALLTCAVAGTATLDLVLGALRELDLPADALDAATATGLLRVTGQTVEFRHPLVRSAVHAAGGPGGRRAAHAALARACFGPLDADRRAWHLAQAATGPDAVAAEALAETAERASRRGGVAAEAAAWERAAVLTPDRALSAVRLVAACPLWIAAGAVDHAERLIRETFLLVGEDPETKAQALANRAYLAALRGDIDELFDELLAAAEQLAPTAPAHAGRLISLLVNAPNRRWDVATMLQVCTRAYELADTIPKVAARLANTQALAGLPEATPLLLATMPAAMARRPDGSCAETGMVLTWVERWDEARRMFDRDVAGAREVNDISLLAYTLPLRAELELRLGRLSAAYADALEGVELAEAMGQPVNTAEAVAALARVEAARGAPECATHARQAIALAPGHLGVEAYARGALGAAALAAGRYPDAVAELTIVDTMLRAGGVVDSGAVGHAGDLVEALAATGNTAEARAVAARLDASGGRVAAAVAARARAILADDATAEAAFEKGARAAGRAPAPLERARTLLRYGQWLRRARRRHRARTQLEAALDLFETAGAAVWADRTRAELSPSAAKTPAVEAAAADLTPHEWRIAHAAAQGRTSREIAERMLLSVRTVDYHLGNVYRKLGMRSRRDLIRRLGN</sequence>
<protein>
    <submittedName>
        <fullName evidence="4">Predicted ATPase</fullName>
    </submittedName>
</protein>